<evidence type="ECO:0000313" key="11">
    <source>
        <dbReference type="Proteomes" id="UP000503840"/>
    </source>
</evidence>
<dbReference type="EMBL" id="BLVO01000004">
    <property type="protein sequence ID" value="GFM32084.1"/>
    <property type="molecule type" value="Genomic_DNA"/>
</dbReference>
<dbReference type="CDD" id="cd12913">
    <property type="entry name" value="PDC1_MCP_like"/>
    <property type="match status" value="1"/>
</dbReference>
<dbReference type="PANTHER" id="PTHR32089">
    <property type="entry name" value="METHYL-ACCEPTING CHEMOTAXIS PROTEIN MCPB"/>
    <property type="match status" value="1"/>
</dbReference>
<dbReference type="SMART" id="SM00304">
    <property type="entry name" value="HAMP"/>
    <property type="match status" value="1"/>
</dbReference>
<dbReference type="PANTHER" id="PTHR32089:SF112">
    <property type="entry name" value="LYSOZYME-LIKE PROTEIN-RELATED"/>
    <property type="match status" value="1"/>
</dbReference>
<dbReference type="FunFam" id="1.10.287.950:FF:000001">
    <property type="entry name" value="Methyl-accepting chemotaxis sensory transducer"/>
    <property type="match status" value="1"/>
</dbReference>
<evidence type="ECO:0000256" key="6">
    <source>
        <dbReference type="SAM" id="Phobius"/>
    </source>
</evidence>
<keyword evidence="11" id="KW-1185">Reference proteome</keyword>
<dbReference type="Gene3D" id="1.10.287.950">
    <property type="entry name" value="Methyl-accepting chemotaxis protein"/>
    <property type="match status" value="1"/>
</dbReference>
<evidence type="ECO:0000259" key="8">
    <source>
        <dbReference type="PROSITE" id="PS50111"/>
    </source>
</evidence>
<protein>
    <recommendedName>
        <fullName evidence="12">Methyl-accepting chemotaxis protein</fullName>
    </recommendedName>
</protein>
<comment type="subcellular location">
    <subcellularLocation>
        <location evidence="1">Membrane</location>
    </subcellularLocation>
</comment>
<dbReference type="Pfam" id="PF00015">
    <property type="entry name" value="MCPsignal"/>
    <property type="match status" value="1"/>
</dbReference>
<keyword evidence="6" id="KW-0812">Transmembrane</keyword>
<evidence type="ECO:0000313" key="10">
    <source>
        <dbReference type="EMBL" id="GFM32084.1"/>
    </source>
</evidence>
<gene>
    <name evidence="10" type="ORF">DSM101010T_04490</name>
</gene>
<dbReference type="Gene3D" id="3.30.450.20">
    <property type="entry name" value="PAS domain"/>
    <property type="match status" value="2"/>
</dbReference>
<dbReference type="CDD" id="cd11386">
    <property type="entry name" value="MCP_signal"/>
    <property type="match status" value="1"/>
</dbReference>
<evidence type="ECO:0000256" key="2">
    <source>
        <dbReference type="ARBA" id="ARBA00023224"/>
    </source>
</evidence>
<dbReference type="Pfam" id="PF00672">
    <property type="entry name" value="HAMP"/>
    <property type="match status" value="1"/>
</dbReference>
<evidence type="ECO:0000256" key="5">
    <source>
        <dbReference type="SAM" id="Coils"/>
    </source>
</evidence>
<evidence type="ECO:0000256" key="4">
    <source>
        <dbReference type="PROSITE-ProRule" id="PRU00284"/>
    </source>
</evidence>
<evidence type="ECO:0000256" key="3">
    <source>
        <dbReference type="ARBA" id="ARBA00029447"/>
    </source>
</evidence>
<dbReference type="SUPFAM" id="SSF58104">
    <property type="entry name" value="Methyl-accepting chemotaxis protein (MCP) signaling domain"/>
    <property type="match status" value="1"/>
</dbReference>
<proteinExistence type="inferred from homology"/>
<dbReference type="GO" id="GO:0007165">
    <property type="term" value="P:signal transduction"/>
    <property type="evidence" value="ECO:0007669"/>
    <property type="project" value="UniProtKB-KW"/>
</dbReference>
<dbReference type="PROSITE" id="PS50111">
    <property type="entry name" value="CHEMOTAXIS_TRANSDUC_2"/>
    <property type="match status" value="1"/>
</dbReference>
<comment type="similarity">
    <text evidence="3">Belongs to the methyl-accepting chemotaxis (MCP) protein family.</text>
</comment>
<accession>A0A7J0BFZ8</accession>
<dbReference type="GO" id="GO:0006935">
    <property type="term" value="P:chemotaxis"/>
    <property type="evidence" value="ECO:0007669"/>
    <property type="project" value="UniProtKB-ARBA"/>
</dbReference>
<dbReference type="Gene3D" id="6.10.340.10">
    <property type="match status" value="1"/>
</dbReference>
<sequence>MRSFRSIKAKIVLCSGICLAATMLAVIGYSAKSARDNALQNAVAQATSKAITESLRIRSDITSGLGAARSLSQAVEGLKLGENATREQVINIQRLLTERNSEFLGVWTGWEPNAFDGRDADFINGDGSTDKGRFLPYWNRVGGLHLQAIVADPDSGKWYTHSRDTGRESVMDPAVYEMQGRNVVMVSLTVPIRSRGKVLGVTGIDLAGDFLQNLADSVEFMGERADVTLITQSGAIAGKTDKGELIGKPFSDVHETADDIVRRIPMGKPFHMIEGGFISIYVPVALGSDSNWWCVGISVREELIYAQANAMAIRASIVGGISLIVALSVLWLLAGIIARPIRETAQAVNKIAEGDLAVRLTVRGKDEIAVMQGAVNAMAETLQGNITEIEQQVQVAREKTAQAEQAMGEAEEARSRADRARAEGMLQAADKLQHVVERLAGVTERISGQSEEVRNGTEVQKERITATATAMEEMNATVLEVAQNATSAAQKSADTRAKAQEGQDVVEQSITTLKAVWERSEELRKNMSQLGEQTQAIGTIMTVIDDIADQTNLLALNAAIEAARAGEAGRGFAVVADEVRKLAEKTMGATKEVGATIKNIQQVAGDNINTMALAMKELSGAVEMSNRSGLVLTEILAGADDSAGRILGIATAAEQQSAASEEINRAIVEINGITSQTARSVQESMVVLTELAEQSEQVSALIQELKMEASA</sequence>
<comment type="caution">
    <text evidence="10">The sequence shown here is derived from an EMBL/GenBank/DDBJ whole genome shotgun (WGS) entry which is preliminary data.</text>
</comment>
<name>A0A7J0BFZ8_9BACT</name>
<evidence type="ECO:0000256" key="7">
    <source>
        <dbReference type="SAM" id="SignalP"/>
    </source>
</evidence>
<feature type="domain" description="HAMP" evidence="9">
    <location>
        <begin position="335"/>
        <end position="387"/>
    </location>
</feature>
<dbReference type="AlphaFoldDB" id="A0A7J0BFZ8"/>
<dbReference type="CDD" id="cd06225">
    <property type="entry name" value="HAMP"/>
    <property type="match status" value="1"/>
</dbReference>
<dbReference type="PROSITE" id="PS50885">
    <property type="entry name" value="HAMP"/>
    <property type="match status" value="1"/>
</dbReference>
<keyword evidence="6" id="KW-1133">Transmembrane helix</keyword>
<feature type="domain" description="Methyl-accepting transducer" evidence="8">
    <location>
        <begin position="435"/>
        <end position="671"/>
    </location>
</feature>
<keyword evidence="5" id="KW-0175">Coiled coil</keyword>
<dbReference type="SMART" id="SM00283">
    <property type="entry name" value="MA"/>
    <property type="match status" value="1"/>
</dbReference>
<organism evidence="10 11">
    <name type="scientific">Desulfovibrio subterraneus</name>
    <dbReference type="NCBI Taxonomy" id="2718620"/>
    <lineage>
        <taxon>Bacteria</taxon>
        <taxon>Pseudomonadati</taxon>
        <taxon>Thermodesulfobacteriota</taxon>
        <taxon>Desulfovibrionia</taxon>
        <taxon>Desulfovibrionales</taxon>
        <taxon>Desulfovibrionaceae</taxon>
        <taxon>Desulfovibrio</taxon>
    </lineage>
</organism>
<evidence type="ECO:0008006" key="12">
    <source>
        <dbReference type="Google" id="ProtNLM"/>
    </source>
</evidence>
<keyword evidence="2 4" id="KW-0807">Transducer</keyword>
<dbReference type="SUPFAM" id="SSF158472">
    <property type="entry name" value="HAMP domain-like"/>
    <property type="match status" value="1"/>
</dbReference>
<feature type="coiled-coil region" evidence="5">
    <location>
        <begin position="379"/>
        <end position="423"/>
    </location>
</feature>
<feature type="signal peptide" evidence="7">
    <location>
        <begin position="1"/>
        <end position="20"/>
    </location>
</feature>
<dbReference type="Pfam" id="PF22673">
    <property type="entry name" value="MCP-like_PDC_1"/>
    <property type="match status" value="1"/>
</dbReference>
<dbReference type="GO" id="GO:0016020">
    <property type="term" value="C:membrane"/>
    <property type="evidence" value="ECO:0007669"/>
    <property type="project" value="UniProtKB-SubCell"/>
</dbReference>
<keyword evidence="6" id="KW-0472">Membrane</keyword>
<dbReference type="InterPro" id="IPR004089">
    <property type="entry name" value="MCPsignal_dom"/>
</dbReference>
<evidence type="ECO:0000259" key="9">
    <source>
        <dbReference type="PROSITE" id="PS50885"/>
    </source>
</evidence>
<keyword evidence="7" id="KW-0732">Signal</keyword>
<feature type="transmembrane region" description="Helical" evidence="6">
    <location>
        <begin position="317"/>
        <end position="338"/>
    </location>
</feature>
<reference evidence="10 11" key="1">
    <citation type="submission" date="2020-05" db="EMBL/GenBank/DDBJ databases">
        <title>Draft genome sequence of Desulfovibrio sp. strain HN2T.</title>
        <authorList>
            <person name="Ueno A."/>
            <person name="Tamazawa S."/>
            <person name="Tamamura S."/>
            <person name="Murakami T."/>
            <person name="Kiyama T."/>
            <person name="Inomata H."/>
            <person name="Amano Y."/>
            <person name="Miyakawa K."/>
            <person name="Tamaki H."/>
            <person name="Naganuma T."/>
            <person name="Kaneko K."/>
        </authorList>
    </citation>
    <scope>NUCLEOTIDE SEQUENCE [LARGE SCALE GENOMIC DNA]</scope>
    <source>
        <strain evidence="10 11">HN2</strain>
    </source>
</reference>
<dbReference type="InterPro" id="IPR003660">
    <property type="entry name" value="HAMP_dom"/>
</dbReference>
<dbReference type="Proteomes" id="UP000503840">
    <property type="component" value="Unassembled WGS sequence"/>
</dbReference>
<evidence type="ECO:0000256" key="1">
    <source>
        <dbReference type="ARBA" id="ARBA00004370"/>
    </source>
</evidence>
<feature type="chain" id="PRO_5029711246" description="Methyl-accepting chemotaxis protein" evidence="7">
    <location>
        <begin position="21"/>
        <end position="711"/>
    </location>
</feature>